<evidence type="ECO:0000259" key="2">
    <source>
        <dbReference type="PROSITE" id="PS51184"/>
    </source>
</evidence>
<accession>A0ABD1EDN7</accession>
<dbReference type="SUPFAM" id="SSF51197">
    <property type="entry name" value="Clavaminate synthase-like"/>
    <property type="match status" value="1"/>
</dbReference>
<dbReference type="Proteomes" id="UP001566132">
    <property type="component" value="Unassembled WGS sequence"/>
</dbReference>
<sequence length="306" mass="36105">MNKAKEEFKEILSKLERSNIPFSQLNKSTVIKNFKFNHHKLVLQPLMFGCVFLLPYFLMMNLNFSENCIIDMPDAIRKILRQPEYCEICVDVYKVDKISSISPTEFLENYVKKVHPVVVTDGAVNWSARSIFNFKFFKEYFHKFEIKKHSDKNCQFFPYHTEFRSLREAFNVSESRALSNEKEKPWYIGWNNCNDEAGRYLRQFYERPYFLSNLTESLALSWIFMGGPGPGAHMHVDNVHYPSWQAQLRGRKLWKLAPPPECHYYCNNLEIIVEPGEIIVLETNRWYHQTIILPGDISITIGSEFD</sequence>
<dbReference type="InterPro" id="IPR041667">
    <property type="entry name" value="Cupin_8"/>
</dbReference>
<keyword evidence="1" id="KW-0812">Transmembrane</keyword>
<evidence type="ECO:0000313" key="4">
    <source>
        <dbReference type="Proteomes" id="UP001566132"/>
    </source>
</evidence>
<feature type="domain" description="JmjC" evidence="2">
    <location>
        <begin position="196"/>
        <end position="306"/>
    </location>
</feature>
<evidence type="ECO:0000256" key="1">
    <source>
        <dbReference type="SAM" id="Phobius"/>
    </source>
</evidence>
<dbReference type="PANTHER" id="PTHR12480">
    <property type="entry name" value="ARGININE DEMETHYLASE AND LYSYL-HYDROXYLASE JMJD"/>
    <property type="match status" value="1"/>
</dbReference>
<feature type="transmembrane region" description="Helical" evidence="1">
    <location>
        <begin position="41"/>
        <end position="59"/>
    </location>
</feature>
<keyword evidence="1" id="KW-1133">Transmembrane helix</keyword>
<dbReference type="AlphaFoldDB" id="A0ABD1EDN7"/>
<keyword evidence="4" id="KW-1185">Reference proteome</keyword>
<dbReference type="InterPro" id="IPR050910">
    <property type="entry name" value="JMJD6_ArgDemeth/LysHydrox"/>
</dbReference>
<organism evidence="3 4">
    <name type="scientific">Hypothenemus hampei</name>
    <name type="common">Coffee berry borer</name>
    <dbReference type="NCBI Taxonomy" id="57062"/>
    <lineage>
        <taxon>Eukaryota</taxon>
        <taxon>Metazoa</taxon>
        <taxon>Ecdysozoa</taxon>
        <taxon>Arthropoda</taxon>
        <taxon>Hexapoda</taxon>
        <taxon>Insecta</taxon>
        <taxon>Pterygota</taxon>
        <taxon>Neoptera</taxon>
        <taxon>Endopterygota</taxon>
        <taxon>Coleoptera</taxon>
        <taxon>Polyphaga</taxon>
        <taxon>Cucujiformia</taxon>
        <taxon>Curculionidae</taxon>
        <taxon>Scolytinae</taxon>
        <taxon>Hypothenemus</taxon>
    </lineage>
</organism>
<dbReference type="EMBL" id="JBDJPC010000008">
    <property type="protein sequence ID" value="KAL1492759.1"/>
    <property type="molecule type" value="Genomic_DNA"/>
</dbReference>
<keyword evidence="1" id="KW-0472">Membrane</keyword>
<dbReference type="PANTHER" id="PTHR12480:SF19">
    <property type="entry name" value="CUPIN-LIKE DOMAIN-CONTAINING PROTEIN"/>
    <property type="match status" value="1"/>
</dbReference>
<dbReference type="Gene3D" id="2.60.120.650">
    <property type="entry name" value="Cupin"/>
    <property type="match status" value="1"/>
</dbReference>
<protein>
    <recommendedName>
        <fullName evidence="2">JmjC domain-containing protein</fullName>
    </recommendedName>
</protein>
<gene>
    <name evidence="3" type="ORF">ABEB36_010962</name>
</gene>
<comment type="caution">
    <text evidence="3">The sequence shown here is derived from an EMBL/GenBank/DDBJ whole genome shotgun (WGS) entry which is preliminary data.</text>
</comment>
<reference evidence="3 4" key="1">
    <citation type="submission" date="2024-05" db="EMBL/GenBank/DDBJ databases">
        <title>Genetic variation in Jamaican populations of the coffee berry borer (Hypothenemus hampei).</title>
        <authorList>
            <person name="Errbii M."/>
            <person name="Myrie A."/>
        </authorList>
    </citation>
    <scope>NUCLEOTIDE SEQUENCE [LARGE SCALE GENOMIC DNA]</scope>
    <source>
        <strain evidence="3">JA-Hopewell-2020-01-JO</strain>
        <tissue evidence="3">Whole body</tissue>
    </source>
</reference>
<dbReference type="Pfam" id="PF13621">
    <property type="entry name" value="Cupin_8"/>
    <property type="match status" value="1"/>
</dbReference>
<dbReference type="PROSITE" id="PS51184">
    <property type="entry name" value="JMJC"/>
    <property type="match status" value="1"/>
</dbReference>
<name>A0ABD1EDN7_HYPHA</name>
<evidence type="ECO:0000313" key="3">
    <source>
        <dbReference type="EMBL" id="KAL1492759.1"/>
    </source>
</evidence>
<proteinExistence type="predicted"/>
<dbReference type="InterPro" id="IPR003347">
    <property type="entry name" value="JmjC_dom"/>
</dbReference>